<dbReference type="PROSITE" id="PS51257">
    <property type="entry name" value="PROKAR_LIPOPROTEIN"/>
    <property type="match status" value="1"/>
</dbReference>
<evidence type="ECO:0000313" key="6">
    <source>
        <dbReference type="Proteomes" id="UP000321248"/>
    </source>
</evidence>
<keyword evidence="6" id="KW-1185">Reference proteome</keyword>
<proteinExistence type="predicted"/>
<evidence type="ECO:0000256" key="1">
    <source>
        <dbReference type="ARBA" id="ARBA00004370"/>
    </source>
</evidence>
<dbReference type="OrthoDB" id="5966509at2"/>
<organism evidence="5 6">
    <name type="scientific">Alkalisalibacterium limincola</name>
    <dbReference type="NCBI Taxonomy" id="2699169"/>
    <lineage>
        <taxon>Bacteria</taxon>
        <taxon>Pseudomonadati</taxon>
        <taxon>Pseudomonadota</taxon>
        <taxon>Gammaproteobacteria</taxon>
        <taxon>Lysobacterales</taxon>
        <taxon>Lysobacteraceae</taxon>
        <taxon>Alkalisalibacterium</taxon>
    </lineage>
</organism>
<dbReference type="AlphaFoldDB" id="A0A5C8KZS4"/>
<name>A0A5C8KZS4_9GAMM</name>
<reference evidence="5 6" key="1">
    <citation type="submission" date="2019-08" db="EMBL/GenBank/DDBJ databases">
        <authorList>
            <person name="Karlyshev A.V."/>
        </authorList>
    </citation>
    <scope>NUCLEOTIDE SEQUENCE [LARGE SCALE GENOMIC DNA]</scope>
    <source>
        <strain evidence="5 6">Alg18-2.2</strain>
    </source>
</reference>
<evidence type="ECO:0000256" key="3">
    <source>
        <dbReference type="SAM" id="SignalP"/>
    </source>
</evidence>
<dbReference type="InterPro" id="IPR051407">
    <property type="entry name" value="Bact_OM_lipoprot/Surf_antigen"/>
</dbReference>
<dbReference type="Pfam" id="PF05433">
    <property type="entry name" value="Rick_17kDa_Anti"/>
    <property type="match status" value="1"/>
</dbReference>
<feature type="signal peptide" evidence="3">
    <location>
        <begin position="1"/>
        <end position="19"/>
    </location>
</feature>
<keyword evidence="2" id="KW-0472">Membrane</keyword>
<protein>
    <submittedName>
        <fullName evidence="5">Glycine zipper 2TM domain-containing protein</fullName>
    </submittedName>
</protein>
<dbReference type="EMBL" id="VRTS01000001">
    <property type="protein sequence ID" value="TXK65641.1"/>
    <property type="molecule type" value="Genomic_DNA"/>
</dbReference>
<comment type="subcellular location">
    <subcellularLocation>
        <location evidence="1">Membrane</location>
    </subcellularLocation>
</comment>
<feature type="domain" description="Glycine zipper 2TM" evidence="4">
    <location>
        <begin position="65"/>
        <end position="105"/>
    </location>
</feature>
<gene>
    <name evidence="5" type="ORF">FU658_00460</name>
</gene>
<evidence type="ECO:0000256" key="2">
    <source>
        <dbReference type="ARBA" id="ARBA00023136"/>
    </source>
</evidence>
<dbReference type="GO" id="GO:0019867">
    <property type="term" value="C:outer membrane"/>
    <property type="evidence" value="ECO:0007669"/>
    <property type="project" value="InterPro"/>
</dbReference>
<dbReference type="RefSeq" id="WP_147890313.1">
    <property type="nucleotide sequence ID" value="NZ_VRTS01000001.1"/>
</dbReference>
<accession>A0A5C8KZS4</accession>
<dbReference type="Proteomes" id="UP000321248">
    <property type="component" value="Unassembled WGS sequence"/>
</dbReference>
<comment type="caution">
    <text evidence="5">The sequence shown here is derived from an EMBL/GenBank/DDBJ whole genome shotgun (WGS) entry which is preliminary data.</text>
</comment>
<dbReference type="InterPro" id="IPR008816">
    <property type="entry name" value="Gly_zipper_2TM_dom"/>
</dbReference>
<dbReference type="PANTHER" id="PTHR35603">
    <property type="match status" value="1"/>
</dbReference>
<sequence>MKYRLILIALASLFLAACATGPTGGYGGPGYSQGGYHGGGQVRCNNCGTVEDIRETYGDGRTSGGGAVLGGVVGAVAGNQVGGGSGRTAATVAGAAAGAMVGNTVERNRNQAPTYDIYVRMDDGRRVVINQRDLGAIRVGSYVETTATGNLRLR</sequence>
<keyword evidence="3" id="KW-0732">Signal</keyword>
<evidence type="ECO:0000313" key="5">
    <source>
        <dbReference type="EMBL" id="TXK65641.1"/>
    </source>
</evidence>
<feature type="chain" id="PRO_5022899437" evidence="3">
    <location>
        <begin position="20"/>
        <end position="154"/>
    </location>
</feature>
<evidence type="ECO:0000259" key="4">
    <source>
        <dbReference type="Pfam" id="PF05433"/>
    </source>
</evidence>
<dbReference type="PANTHER" id="PTHR35603:SF2">
    <property type="entry name" value="OUTER MEMBRANE LIPOPROTEIN"/>
    <property type="match status" value="1"/>
</dbReference>